<dbReference type="InterPro" id="IPR002156">
    <property type="entry name" value="RNaseH_domain"/>
</dbReference>
<proteinExistence type="predicted"/>
<sequence length="399" mass="43940">MTTSSPNILPQQPHDLNQPTIPSPSPPNSGFTTAITSSSSFHMSPHHHISPNININHSAPVTTAEQLQASIPKASFTTTATVVATSYDNHHVIPVSQAFSTILADLNPTQPPQFAIGTASASTPKTNLSRKARLGLRKSIGDGTTVSIFNDAWIPGYGKLHYLNHSSYANMTVANLFTSNKEWNLTLLQTIFPVDLWNCRNNWIYSGLSSSPSQVLHWVEDYLDQYQSCNTGCSHLRSSQDLPSLTSTDEPCTHSYRLRLSTDAAQDVRANKMGFGMVLQSNQGEILLTLATPWIGLHQPLLMEAHALHYALSWCHSHSLAPDSIVSDCKGLVDYICNKSTHHIHLNKFVIPIFSLLSYFPNAFISYIPREANEMAHSLAKKALGLEQEALWTNSTLTL</sequence>
<dbReference type="PANTHER" id="PTHR47074:SF11">
    <property type="entry name" value="REVERSE TRANSCRIPTASE-LIKE PROTEIN"/>
    <property type="match status" value="1"/>
</dbReference>
<dbReference type="InterPro" id="IPR012337">
    <property type="entry name" value="RNaseH-like_sf"/>
</dbReference>
<gene>
    <name evidence="3" type="ORF">F8388_022315</name>
</gene>
<organism evidence="3 4">
    <name type="scientific">Cannabis sativa</name>
    <name type="common">Hemp</name>
    <name type="synonym">Marijuana</name>
    <dbReference type="NCBI Taxonomy" id="3483"/>
    <lineage>
        <taxon>Eukaryota</taxon>
        <taxon>Viridiplantae</taxon>
        <taxon>Streptophyta</taxon>
        <taxon>Embryophyta</taxon>
        <taxon>Tracheophyta</taxon>
        <taxon>Spermatophyta</taxon>
        <taxon>Magnoliopsida</taxon>
        <taxon>eudicotyledons</taxon>
        <taxon>Gunneridae</taxon>
        <taxon>Pentapetalae</taxon>
        <taxon>rosids</taxon>
        <taxon>fabids</taxon>
        <taxon>Rosales</taxon>
        <taxon>Cannabaceae</taxon>
        <taxon>Cannabis</taxon>
    </lineage>
</organism>
<feature type="domain" description="RNase H type-1" evidence="2">
    <location>
        <begin position="262"/>
        <end position="383"/>
    </location>
</feature>
<evidence type="ECO:0000313" key="4">
    <source>
        <dbReference type="Proteomes" id="UP000525078"/>
    </source>
</evidence>
<dbReference type="SUPFAM" id="SSF53098">
    <property type="entry name" value="Ribonuclease H-like"/>
    <property type="match status" value="1"/>
</dbReference>
<protein>
    <recommendedName>
        <fullName evidence="2">RNase H type-1 domain-containing protein</fullName>
    </recommendedName>
</protein>
<dbReference type="GO" id="GO:0003676">
    <property type="term" value="F:nucleic acid binding"/>
    <property type="evidence" value="ECO:0007669"/>
    <property type="project" value="InterPro"/>
</dbReference>
<dbReference type="InterPro" id="IPR036397">
    <property type="entry name" value="RNaseH_sf"/>
</dbReference>
<dbReference type="Pfam" id="PF13456">
    <property type="entry name" value="RVT_3"/>
    <property type="match status" value="1"/>
</dbReference>
<accession>A0A7J6E9F2</accession>
<evidence type="ECO:0000259" key="2">
    <source>
        <dbReference type="Pfam" id="PF13456"/>
    </source>
</evidence>
<evidence type="ECO:0000313" key="3">
    <source>
        <dbReference type="EMBL" id="KAF4355063.1"/>
    </source>
</evidence>
<name>A0A7J6E9F2_CANSA</name>
<dbReference type="InterPro" id="IPR052929">
    <property type="entry name" value="RNase_H-like_EbsB-rel"/>
</dbReference>
<dbReference type="InterPro" id="IPR044730">
    <property type="entry name" value="RNase_H-like_dom_plant"/>
</dbReference>
<dbReference type="EMBL" id="JAATIP010000270">
    <property type="protein sequence ID" value="KAF4355063.1"/>
    <property type="molecule type" value="Genomic_DNA"/>
</dbReference>
<evidence type="ECO:0000256" key="1">
    <source>
        <dbReference type="SAM" id="MobiDB-lite"/>
    </source>
</evidence>
<dbReference type="Gene3D" id="3.30.420.10">
    <property type="entry name" value="Ribonuclease H-like superfamily/Ribonuclease H"/>
    <property type="match status" value="1"/>
</dbReference>
<dbReference type="CDD" id="cd06222">
    <property type="entry name" value="RNase_H_like"/>
    <property type="match status" value="1"/>
</dbReference>
<dbReference type="Proteomes" id="UP000525078">
    <property type="component" value="Unassembled WGS sequence"/>
</dbReference>
<comment type="caution">
    <text evidence="3">The sequence shown here is derived from an EMBL/GenBank/DDBJ whole genome shotgun (WGS) entry which is preliminary data.</text>
</comment>
<feature type="compositionally biased region" description="Polar residues" evidence="1">
    <location>
        <begin position="1"/>
        <end position="20"/>
    </location>
</feature>
<dbReference type="AlphaFoldDB" id="A0A7J6E9F2"/>
<reference evidence="3 4" key="1">
    <citation type="journal article" date="2020" name="bioRxiv">
        <title>Sequence and annotation of 42 cannabis genomes reveals extensive copy number variation in cannabinoid synthesis and pathogen resistance genes.</title>
        <authorList>
            <person name="Mckernan K.J."/>
            <person name="Helbert Y."/>
            <person name="Kane L.T."/>
            <person name="Ebling H."/>
            <person name="Zhang L."/>
            <person name="Liu B."/>
            <person name="Eaton Z."/>
            <person name="Mclaughlin S."/>
            <person name="Kingan S."/>
            <person name="Baybayan P."/>
            <person name="Concepcion G."/>
            <person name="Jordan M."/>
            <person name="Riva A."/>
            <person name="Barbazuk W."/>
            <person name="Harkins T."/>
        </authorList>
    </citation>
    <scope>NUCLEOTIDE SEQUENCE [LARGE SCALE GENOMIC DNA]</scope>
    <source>
        <strain evidence="4">cv. Jamaican Lion 4</strain>
        <tissue evidence="3">Leaf</tissue>
    </source>
</reference>
<dbReference type="GO" id="GO:0004523">
    <property type="term" value="F:RNA-DNA hybrid ribonuclease activity"/>
    <property type="evidence" value="ECO:0007669"/>
    <property type="project" value="InterPro"/>
</dbReference>
<feature type="region of interest" description="Disordered" evidence="1">
    <location>
        <begin position="1"/>
        <end position="52"/>
    </location>
</feature>
<dbReference type="PANTHER" id="PTHR47074">
    <property type="entry name" value="BNAC02G40300D PROTEIN"/>
    <property type="match status" value="1"/>
</dbReference>